<evidence type="ECO:0000256" key="15">
    <source>
        <dbReference type="ARBA" id="ARBA00022990"/>
    </source>
</evidence>
<evidence type="ECO:0000259" key="23">
    <source>
        <dbReference type="Pfam" id="PF06248"/>
    </source>
</evidence>
<keyword evidence="15" id="KW-0007">Acetylation</keyword>
<dbReference type="InterPro" id="IPR046362">
    <property type="entry name" value="Zw10/DSL1_C_sf"/>
</dbReference>
<dbReference type="GO" id="GO:0051301">
    <property type="term" value="P:cell division"/>
    <property type="evidence" value="ECO:0007669"/>
    <property type="project" value="UniProtKB-KW"/>
</dbReference>
<dbReference type="FunFam" id="1.10.357.150:FF:000001">
    <property type="entry name" value="centromere/kinetochore protein zw10 homolog"/>
    <property type="match status" value="1"/>
</dbReference>
<evidence type="ECO:0000256" key="16">
    <source>
        <dbReference type="ARBA" id="ARBA00023054"/>
    </source>
</evidence>
<evidence type="ECO:0000256" key="13">
    <source>
        <dbReference type="ARBA" id="ARBA00022892"/>
    </source>
</evidence>
<keyword evidence="8" id="KW-0597">Phosphoprotein</keyword>
<keyword evidence="19" id="KW-0131">Cell cycle</keyword>
<evidence type="ECO:0000256" key="14">
    <source>
        <dbReference type="ARBA" id="ARBA00022927"/>
    </source>
</evidence>
<feature type="domain" description="ZW10 C-terminal helical" evidence="26">
    <location>
        <begin position="673"/>
        <end position="814"/>
    </location>
</feature>
<gene>
    <name evidence="27" type="ORF">NEMVEDRAFT_v1g247122</name>
</gene>
<keyword evidence="28" id="KW-1185">Reference proteome</keyword>
<evidence type="ECO:0000256" key="11">
    <source>
        <dbReference type="ARBA" id="ARBA00022824"/>
    </source>
</evidence>
<evidence type="ECO:0000256" key="8">
    <source>
        <dbReference type="ARBA" id="ARBA00022553"/>
    </source>
</evidence>
<evidence type="ECO:0000256" key="7">
    <source>
        <dbReference type="ARBA" id="ARBA00022490"/>
    </source>
</evidence>
<dbReference type="GO" id="GO:0015031">
    <property type="term" value="P:protein transport"/>
    <property type="evidence" value="ECO:0007669"/>
    <property type="project" value="UniProtKB-KW"/>
</dbReference>
<dbReference type="EMBL" id="DS469776">
    <property type="protein sequence ID" value="EDO33366.1"/>
    <property type="molecule type" value="Genomic_DNA"/>
</dbReference>
<dbReference type="GO" id="GO:0007094">
    <property type="term" value="P:mitotic spindle assembly checkpoint signaling"/>
    <property type="evidence" value="ECO:0000318"/>
    <property type="project" value="GO_Central"/>
</dbReference>
<dbReference type="GO" id="GO:0005789">
    <property type="term" value="C:endoplasmic reticulum membrane"/>
    <property type="evidence" value="ECO:0007669"/>
    <property type="project" value="UniProtKB-SubCell"/>
</dbReference>
<dbReference type="Gene3D" id="1.10.357.150">
    <property type="match status" value="1"/>
</dbReference>
<evidence type="ECO:0000256" key="9">
    <source>
        <dbReference type="ARBA" id="ARBA00022618"/>
    </source>
</evidence>
<feature type="domain" description="Centromere/kinetochore protein zw10 middle" evidence="24">
    <location>
        <begin position="189"/>
        <end position="413"/>
    </location>
</feature>
<feature type="domain" description="Centromere/kinetochore protein zw10 C-terminal" evidence="25">
    <location>
        <begin position="521"/>
        <end position="650"/>
    </location>
</feature>
<evidence type="ECO:0000256" key="10">
    <source>
        <dbReference type="ARBA" id="ARBA00022776"/>
    </source>
</evidence>
<keyword evidence="9" id="KW-0132">Cell division</keyword>
<keyword evidence="10" id="KW-0498">Mitosis</keyword>
<evidence type="ECO:0000256" key="2">
    <source>
        <dbReference type="ARBA" id="ARBA00004406"/>
    </source>
</evidence>
<dbReference type="Pfam" id="PF22766">
    <property type="entry name" value="ZW10_C2"/>
    <property type="match status" value="1"/>
</dbReference>
<dbReference type="Proteomes" id="UP000001593">
    <property type="component" value="Unassembled WGS sequence"/>
</dbReference>
<keyword evidence="12" id="KW-0995">Kinetochore</keyword>
<keyword evidence="18" id="KW-0206">Cytoskeleton</keyword>
<keyword evidence="20" id="KW-0137">Centromere</keyword>
<sequence length="817" mass="92220">MAATEKPLGGVKTSLVTDVLQKTGQLEQEDFNKCATKMLKKAEEVKAEVFNTIYKEYSYAGFQDLSSSTSELNWKVSSLLKEIDATTKKVKGSILPDLDAAAEEHANLVQQLKETDMVRVILIRLGKIHLGLETLPGTLKSKAFCKAAKLLEDVKEDLEHVPRAGQEGKIFIALREELRRLSIQLVNKLDTTWNNCLLWSIPTSSSLDSAHAHLKTQLKLCTYGSEITEVINALAFLGRLEQKLKIFGKKLIQFIFRPLIIFPNLKVSVEKDKEDITISLVRDTTKCKIVEPGKVYSKIIEVLEVLCTYFTPSQDNSGLPKISILQYLGNFLWPALSEDLIKDCLAKSIPNTSAQLEKYQEVISQTEKFEEELHQLEIVDKLPSSLTKYAKDVGVHFGNKKCQDLLVTARDLMKDDIYNTVMVDRFTDTALLVTPQEIQEALLGKKSKVKNPVNTVLKAINHNYLLVYNAHFFHAELILTWQPLAIRLPSSYMEYYWICHQQEISELTKSDQEETLSEFTFNFPTCRISESTKKLMDLAYSTLIEATTSPFQTAVQLFYTVRNVFELYCSVVPAYHQDNLATLPQLSALHHNNCMYISHLLMTAGHQFSAQLPEPLGVGTVTFMDLVPTVREIGEKCLFEQLKRQRSQLLSTIRAAEGFADANEDHRSSQIERALKQVLHQLSHLSKIWKGVLPEDLYYHSLGALLDAVIQEITNEVLKLEDLSSDEAHQLNFLLNVVINKAPELFPDPSTAIPHWSRYSQLISILESSLQEITDSWGNGNGPLAQDFSAGEIRNLIRALFQNTDRRAAALAKIKAS</sequence>
<keyword evidence="6" id="KW-0158">Chromosome</keyword>
<dbReference type="GO" id="GO:0005819">
    <property type="term" value="C:spindle"/>
    <property type="evidence" value="ECO:0007669"/>
    <property type="project" value="UniProtKB-SubCell"/>
</dbReference>
<evidence type="ECO:0000256" key="6">
    <source>
        <dbReference type="ARBA" id="ARBA00022454"/>
    </source>
</evidence>
<dbReference type="HOGENOM" id="CLU_012948_0_0_1"/>
<dbReference type="STRING" id="45351.A7SSG2"/>
<evidence type="ECO:0000256" key="21">
    <source>
        <dbReference type="ARBA" id="ARBA00065852"/>
    </source>
</evidence>
<dbReference type="GO" id="GO:1990423">
    <property type="term" value="C:RZZ complex"/>
    <property type="evidence" value="ECO:0000318"/>
    <property type="project" value="GO_Central"/>
</dbReference>
<evidence type="ECO:0000256" key="4">
    <source>
        <dbReference type="ARBA" id="ARBA00006245"/>
    </source>
</evidence>
<keyword evidence="14" id="KW-0653">Protein transport</keyword>
<evidence type="ECO:0000256" key="18">
    <source>
        <dbReference type="ARBA" id="ARBA00023212"/>
    </source>
</evidence>
<comment type="similarity">
    <text evidence="4">Belongs to the ZW10 family.</text>
</comment>
<evidence type="ECO:0000259" key="24">
    <source>
        <dbReference type="Pfam" id="PF20665"/>
    </source>
</evidence>
<evidence type="ECO:0000313" key="28">
    <source>
        <dbReference type="Proteomes" id="UP000001593"/>
    </source>
</evidence>
<dbReference type="InterPro" id="IPR048344">
    <property type="entry name" value="Zw10_middle"/>
</dbReference>
<evidence type="ECO:0000256" key="17">
    <source>
        <dbReference type="ARBA" id="ARBA00023136"/>
    </source>
</evidence>
<reference evidence="27 28" key="1">
    <citation type="journal article" date="2007" name="Science">
        <title>Sea anemone genome reveals ancestral eumetazoan gene repertoire and genomic organization.</title>
        <authorList>
            <person name="Putnam N.H."/>
            <person name="Srivastava M."/>
            <person name="Hellsten U."/>
            <person name="Dirks B."/>
            <person name="Chapman J."/>
            <person name="Salamov A."/>
            <person name="Terry A."/>
            <person name="Shapiro H."/>
            <person name="Lindquist E."/>
            <person name="Kapitonov V.V."/>
            <person name="Jurka J."/>
            <person name="Genikhovich G."/>
            <person name="Grigoriev I.V."/>
            <person name="Lucas S.M."/>
            <person name="Steele R.E."/>
            <person name="Finnerty J.R."/>
            <person name="Technau U."/>
            <person name="Martindale M.Q."/>
            <person name="Rokhsar D.S."/>
        </authorList>
    </citation>
    <scope>NUCLEOTIDE SEQUENCE [LARGE SCALE GENOMIC DNA]</scope>
    <source>
        <strain evidence="28">CH2 X CH6</strain>
    </source>
</reference>
<dbReference type="InParanoid" id="A7SSG2"/>
<dbReference type="Pfam" id="PF20666">
    <property type="entry name" value="ZW10_C"/>
    <property type="match status" value="1"/>
</dbReference>
<dbReference type="Pfam" id="PF20665">
    <property type="entry name" value="Zw10_middle"/>
    <property type="match status" value="1"/>
</dbReference>
<evidence type="ECO:0000256" key="5">
    <source>
        <dbReference type="ARBA" id="ARBA00022448"/>
    </source>
</evidence>
<proteinExistence type="inferred from homology"/>
<dbReference type="InterPro" id="IPR009361">
    <property type="entry name" value="Zw10_N"/>
</dbReference>
<evidence type="ECO:0000256" key="20">
    <source>
        <dbReference type="ARBA" id="ARBA00023328"/>
    </source>
</evidence>
<evidence type="ECO:0000256" key="1">
    <source>
        <dbReference type="ARBA" id="ARBA00004186"/>
    </source>
</evidence>
<dbReference type="InterPro" id="IPR055148">
    <property type="entry name" value="ZW10_C_2"/>
</dbReference>
<evidence type="ECO:0000256" key="3">
    <source>
        <dbReference type="ARBA" id="ARBA00004629"/>
    </source>
</evidence>
<organism evidence="27 28">
    <name type="scientific">Nematostella vectensis</name>
    <name type="common">Starlet sea anemone</name>
    <dbReference type="NCBI Taxonomy" id="45351"/>
    <lineage>
        <taxon>Eukaryota</taxon>
        <taxon>Metazoa</taxon>
        <taxon>Cnidaria</taxon>
        <taxon>Anthozoa</taxon>
        <taxon>Hexacorallia</taxon>
        <taxon>Actiniaria</taxon>
        <taxon>Edwardsiidae</taxon>
        <taxon>Nematostella</taxon>
    </lineage>
</organism>
<comment type="subcellular location">
    <subcellularLocation>
        <location evidence="3">Chromosome</location>
        <location evidence="3">Centromere</location>
        <location evidence="3">Kinetochore</location>
    </subcellularLocation>
    <subcellularLocation>
        <location evidence="1">Cytoplasm</location>
        <location evidence="1">Cytoskeleton</location>
        <location evidence="1">Spindle</location>
    </subcellularLocation>
    <subcellularLocation>
        <location evidence="2">Endoplasmic reticulum membrane</location>
        <topology evidence="2">Peripheral membrane protein</topology>
    </subcellularLocation>
</comment>
<dbReference type="GO" id="GO:0005634">
    <property type="term" value="C:nucleus"/>
    <property type="evidence" value="ECO:0007669"/>
    <property type="project" value="InterPro"/>
</dbReference>
<evidence type="ECO:0000259" key="26">
    <source>
        <dbReference type="Pfam" id="PF22766"/>
    </source>
</evidence>
<evidence type="ECO:0000313" key="27">
    <source>
        <dbReference type="EMBL" id="EDO33366.1"/>
    </source>
</evidence>
<dbReference type="OMA" id="HHLLTMG"/>
<comment type="subunit">
    <text evidence="21">Interacts with NBAS and KNTC1/ROD; the interactions are mutually exclusive and indicative for its association in two different vesicle tethering complexes. Component of the RZZ complex composed of KNTC1/ROD, ZW10 and ZWILCH. Component of the NRZ complex composed of NBAS, ZW10 and RINT1/TIP20L; NRZ associates with SNAREs STX18, USE1L, BNIP1/SEC20L and SEC22B (the assembly has been described as syntaxin 18 complex). Interacts directly with RINT1/TIP20L bound to BNIP1/SEC20L. Interacts with C19orf25 and ZWINT. Interacts with ZFYVE1. Interacts with RAB18 and this interaction is enhanced in the presence of ZFYVE1.</text>
</comment>
<dbReference type="PANTHER" id="PTHR12205:SF0">
    <property type="entry name" value="CENTROMERE_KINETOCHORE PROTEIN ZW10 HOMOLOG"/>
    <property type="match status" value="1"/>
</dbReference>
<evidence type="ECO:0000256" key="22">
    <source>
        <dbReference type="ARBA" id="ARBA00069312"/>
    </source>
</evidence>
<keyword evidence="7" id="KW-0963">Cytoplasm</keyword>
<keyword evidence="13" id="KW-0931">ER-Golgi transport</keyword>
<keyword evidence="5" id="KW-0813">Transport</keyword>
<evidence type="ECO:0000259" key="25">
    <source>
        <dbReference type="Pfam" id="PF20666"/>
    </source>
</evidence>
<evidence type="ECO:0000256" key="12">
    <source>
        <dbReference type="ARBA" id="ARBA00022838"/>
    </source>
</evidence>
<dbReference type="PhylomeDB" id="A7SSG2"/>
<dbReference type="AlphaFoldDB" id="A7SSG2"/>
<evidence type="ECO:0000256" key="19">
    <source>
        <dbReference type="ARBA" id="ARBA00023306"/>
    </source>
</evidence>
<dbReference type="Pfam" id="PF06248">
    <property type="entry name" value="Zw10_N"/>
    <property type="match status" value="1"/>
</dbReference>
<accession>A7SSG2</accession>
<name>A7SSG2_NEMVE</name>
<dbReference type="PANTHER" id="PTHR12205">
    <property type="entry name" value="CENTROMERE/KINETOCHORE PROTEIN ZW10"/>
    <property type="match status" value="1"/>
</dbReference>
<feature type="domain" description="Centromere/kinetochore protein zw10 N-terminal" evidence="23">
    <location>
        <begin position="38"/>
        <end position="132"/>
    </location>
</feature>
<dbReference type="InterPro" id="IPR048343">
    <property type="entry name" value="ZW10_C"/>
</dbReference>
<keyword evidence="16" id="KW-0175">Coiled coil</keyword>
<dbReference type="eggNOG" id="KOG2163">
    <property type="taxonomic scope" value="Eukaryota"/>
</dbReference>
<dbReference type="GO" id="GO:0006888">
    <property type="term" value="P:endoplasmic reticulum to Golgi vesicle-mediated transport"/>
    <property type="evidence" value="ECO:0000318"/>
    <property type="project" value="GO_Central"/>
</dbReference>
<protein>
    <recommendedName>
        <fullName evidence="22">Centromere/kinetochore protein zw10 homolog</fullName>
    </recommendedName>
</protein>
<keyword evidence="17" id="KW-0472">Membrane</keyword>
<keyword evidence="11" id="KW-0256">Endoplasmic reticulum</keyword>